<reference evidence="1 2" key="1">
    <citation type="submission" date="2017-02" db="EMBL/GenBank/DDBJ databases">
        <authorList>
            <person name="Peterson S.W."/>
        </authorList>
    </citation>
    <scope>NUCLEOTIDE SEQUENCE [LARGE SCALE GENOMIC DNA]</scope>
    <source>
        <strain evidence="1 2">S285</strain>
    </source>
</reference>
<evidence type="ECO:0000313" key="2">
    <source>
        <dbReference type="Proteomes" id="UP000193978"/>
    </source>
</evidence>
<evidence type="ECO:0000313" key="1">
    <source>
        <dbReference type="EMBL" id="ARN80361.1"/>
    </source>
</evidence>
<dbReference type="PANTHER" id="PTHR36931:SF1">
    <property type="entry name" value="UPF0153 PROTEIN YEIW"/>
    <property type="match status" value="1"/>
</dbReference>
<dbReference type="STRING" id="655015.B1812_03875"/>
<proteinExistence type="predicted"/>
<keyword evidence="2" id="KW-1185">Reference proteome</keyword>
<evidence type="ECO:0008006" key="3">
    <source>
        <dbReference type="Google" id="ProtNLM"/>
    </source>
</evidence>
<sequence>MLDIPGKDCGSCSFCCKVLEIDEFPKHAGVMCANCLSNGGCGVYHSRPQVCRDYYCDWKEDRGLSQQYRPDRIGTLLMEDPDSDEYHAVCDPAKPFSWRNPLIFRHLVTLAKDGRIVMAKAGLRSWRIFADGGFQECA</sequence>
<protein>
    <recommendedName>
        <fullName evidence="3">Zinc/iron-chelating domain-containing protein</fullName>
    </recommendedName>
</protein>
<dbReference type="OrthoDB" id="7202843at2"/>
<organism evidence="1 2">
    <name type="scientific">Methylocystis bryophila</name>
    <dbReference type="NCBI Taxonomy" id="655015"/>
    <lineage>
        <taxon>Bacteria</taxon>
        <taxon>Pseudomonadati</taxon>
        <taxon>Pseudomonadota</taxon>
        <taxon>Alphaproteobacteria</taxon>
        <taxon>Hyphomicrobiales</taxon>
        <taxon>Methylocystaceae</taxon>
        <taxon>Methylocystis</taxon>
    </lineage>
</organism>
<dbReference type="EMBL" id="CP019948">
    <property type="protein sequence ID" value="ARN80361.1"/>
    <property type="molecule type" value="Genomic_DNA"/>
</dbReference>
<name>A0A1W6MRY4_9HYPH</name>
<dbReference type="PANTHER" id="PTHR36931">
    <property type="entry name" value="UPF0153 PROTEIN YEIW"/>
    <property type="match status" value="1"/>
</dbReference>
<dbReference type="InterPro" id="IPR052572">
    <property type="entry name" value="UPF0153_domain"/>
</dbReference>
<dbReference type="AlphaFoldDB" id="A0A1W6MRY4"/>
<dbReference type="KEGG" id="mbry:B1812_03875"/>
<gene>
    <name evidence="1" type="ORF">B1812_03875</name>
</gene>
<accession>A0A1W6MRY4</accession>
<dbReference type="RefSeq" id="WP_085770427.1">
    <property type="nucleotide sequence ID" value="NZ_AP027149.1"/>
</dbReference>
<dbReference type="Proteomes" id="UP000193978">
    <property type="component" value="Chromosome"/>
</dbReference>